<dbReference type="Pfam" id="PF02734">
    <property type="entry name" value="Dak2"/>
    <property type="match status" value="1"/>
</dbReference>
<dbReference type="GO" id="GO:0004371">
    <property type="term" value="F:glycerone kinase activity"/>
    <property type="evidence" value="ECO:0007669"/>
    <property type="project" value="InterPro"/>
</dbReference>
<protein>
    <submittedName>
        <fullName evidence="2">DAK2 domain-containing protein</fullName>
    </submittedName>
</protein>
<keyword evidence="3" id="KW-1185">Reference proteome</keyword>
<dbReference type="InterPro" id="IPR033470">
    <property type="entry name" value="FakA-like_C"/>
</dbReference>
<name>A0A5C0SE21_CRATE</name>
<evidence type="ECO:0000313" key="2">
    <source>
        <dbReference type="EMBL" id="QEK12006.1"/>
    </source>
</evidence>
<dbReference type="Pfam" id="PF13684">
    <property type="entry name" value="FakA-like_C"/>
    <property type="match status" value="1"/>
</dbReference>
<dbReference type="InterPro" id="IPR050270">
    <property type="entry name" value="DegV_domain_contain"/>
</dbReference>
<dbReference type="EMBL" id="CP042243">
    <property type="protein sequence ID" value="QEK12006.1"/>
    <property type="molecule type" value="Genomic_DNA"/>
</dbReference>
<dbReference type="KEGG" id="crs:FQB35_06270"/>
<dbReference type="PANTHER" id="PTHR33434">
    <property type="entry name" value="DEGV DOMAIN-CONTAINING PROTEIN DR_1986-RELATED"/>
    <property type="match status" value="1"/>
</dbReference>
<dbReference type="SMART" id="SM01121">
    <property type="entry name" value="Dak1_2"/>
    <property type="match status" value="1"/>
</dbReference>
<gene>
    <name evidence="2" type="ORF">FQB35_06270</name>
</gene>
<dbReference type="PANTHER" id="PTHR33434:SF4">
    <property type="entry name" value="PHOSPHATASE PROTEIN"/>
    <property type="match status" value="1"/>
</dbReference>
<dbReference type="AlphaFoldDB" id="A0A5C0SE21"/>
<evidence type="ECO:0000313" key="3">
    <source>
        <dbReference type="Proteomes" id="UP000324646"/>
    </source>
</evidence>
<dbReference type="InterPro" id="IPR019986">
    <property type="entry name" value="YloV-like"/>
</dbReference>
<dbReference type="SMART" id="SM01120">
    <property type="entry name" value="Dak2"/>
    <property type="match status" value="1"/>
</dbReference>
<reference evidence="2 3" key="1">
    <citation type="submission" date="2019-07" db="EMBL/GenBank/DDBJ databases">
        <title>Complete genome of Crassaminicella thermophila SY095.</title>
        <authorList>
            <person name="Li X."/>
        </authorList>
    </citation>
    <scope>NUCLEOTIDE SEQUENCE [LARGE SCALE GENOMIC DNA]</scope>
    <source>
        <strain evidence="2 3">SY095</strain>
    </source>
</reference>
<dbReference type="InterPro" id="IPR048394">
    <property type="entry name" value="FakA-like_M"/>
</dbReference>
<dbReference type="SUPFAM" id="SSF101473">
    <property type="entry name" value="DhaL-like"/>
    <property type="match status" value="1"/>
</dbReference>
<dbReference type="InterPro" id="IPR036117">
    <property type="entry name" value="DhaL_dom_sf"/>
</dbReference>
<organism evidence="2 3">
    <name type="scientific">Crassaminicella thermophila</name>
    <dbReference type="NCBI Taxonomy" id="2599308"/>
    <lineage>
        <taxon>Bacteria</taxon>
        <taxon>Bacillati</taxon>
        <taxon>Bacillota</taxon>
        <taxon>Clostridia</taxon>
        <taxon>Eubacteriales</taxon>
        <taxon>Clostridiaceae</taxon>
        <taxon>Crassaminicella</taxon>
    </lineage>
</organism>
<dbReference type="NCBIfam" id="TIGR03599">
    <property type="entry name" value="YloV"/>
    <property type="match status" value="1"/>
</dbReference>
<dbReference type="PROSITE" id="PS51480">
    <property type="entry name" value="DHAL"/>
    <property type="match status" value="1"/>
</dbReference>
<feature type="domain" description="DhaL" evidence="1">
    <location>
        <begin position="9"/>
        <end position="200"/>
    </location>
</feature>
<dbReference type="Proteomes" id="UP000324646">
    <property type="component" value="Chromosome"/>
</dbReference>
<dbReference type="Pfam" id="PF21645">
    <property type="entry name" value="FakA-like_M"/>
    <property type="match status" value="1"/>
</dbReference>
<evidence type="ECO:0000259" key="1">
    <source>
        <dbReference type="PROSITE" id="PS51480"/>
    </source>
</evidence>
<dbReference type="OrthoDB" id="9760324at2"/>
<sequence length="536" mass="59386">MKIKVVDGLLLKKMFINGAYFLEENKRVVDELNVFPVPDGDTGTNMSLTMNAAVKEVEAVSNTIDDVVEAVANGSLMGARGNSGVILSQLFRGFAKSCKGKNKLTTVDLAHAFISASDTAYKAVMKPIEGTILTIAREIGEKAVEIAREQQYVDTFLQTLIIHAEKALNKTPSILKVLKEAGVVDAGGKGLIFILKGFYKAITGIDKSIQLSENINIEDKNLEDFTDITFGYCTEFIIKGSNIDLEEIKEKIKDFGDCMLVVGDERLAKVHIHTNNPGIIIESGLKFGELTNIKIDNMRQQHQNKVFEVIDEKIKTEMKEYGMIAVAKGEGLIDIFKDLNVDEIISGGQTMNPSTQDIKKAIDLVQAKNIFIFPNNSNIILAANQAKELSDKNIIVIPSKTIPQGISSILAYNEDLSIDENIEFMMEALKNVKTGQITYSVRDTKMNDMDIKEGDILGIIDGDIEVVCNDVEDAAYKLLESMIDEGDEILTIFYGKESDKQKASNLAKRIEVLYTDIDVEVYYGGQPLYYYIFSVE</sequence>
<dbReference type="Gene3D" id="1.25.40.340">
    <property type="match status" value="1"/>
</dbReference>
<dbReference type="GO" id="GO:0006071">
    <property type="term" value="P:glycerol metabolic process"/>
    <property type="evidence" value="ECO:0007669"/>
    <property type="project" value="InterPro"/>
</dbReference>
<proteinExistence type="predicted"/>
<dbReference type="InterPro" id="IPR004007">
    <property type="entry name" value="DhaL_dom"/>
</dbReference>
<accession>A0A5C0SE21</accession>